<sequence length="575" mass="58087">MKKLINDVSAIVPDMLDGLAALNPNLSLLQGGSIVVRADAESAAARGEVALISGGGSGHEPAHGGYVGAGMLSAAVAGEVFTSPSTDAVLDAIRAVAGAAGVLLIVKNYTGDRFNFGLAAEIARAEGIPTEMVIVADDVALTASGDHAGRRGLAGTVLVHKIAGAAAAGGRSLPEVARIAREVAGALGTMGVALTPCTVPAAGKPGFELADNEIEWGLGIHGEPGVERGAMESADVIVGKLLAKIVGDLSLQAGERVALLVNNLGGTPSSELNVVAGSALRYLAGKGFKVERAWAGTFLSALEMAGVSLSLLRVDDERLRWLDAASHTSAWPALSGRVAQVSVRPAPAKPDCVSGPTLSREAPLRRAIEAVCACLLETEPTLTDMDQRVGDGDLGISLSRGARAILGEIDTYPAESTPGAVLRSISATVRRVVGGTSGPLYAVMLVRAAVTLEQSSGTTATPATATATALNWAAAFSAGVIGLMELGGARPGDRTMVDALKPAADALQSALASSNETGEALKAAVDAATEGAAQTASMHPRRGRSSYVGDRALGHVDPGAHAVALWLAAIASAYR</sequence>
<evidence type="ECO:0000259" key="5">
    <source>
        <dbReference type="PROSITE" id="PS51480"/>
    </source>
</evidence>
<dbReference type="PANTHER" id="PTHR28629:SF4">
    <property type="entry name" value="TRIOKINASE_FMN CYCLASE"/>
    <property type="match status" value="1"/>
</dbReference>
<protein>
    <submittedName>
        <fullName evidence="7">Dihydroxyacetone kinase subunit DhaK</fullName>
        <ecNumber evidence="7">2.7.1.121</ecNumber>
    </submittedName>
</protein>
<dbReference type="EMBL" id="JAQQBZ010000026">
    <property type="protein sequence ID" value="MFM0596987.1"/>
    <property type="molecule type" value="Genomic_DNA"/>
</dbReference>
<evidence type="ECO:0000256" key="1">
    <source>
        <dbReference type="ARBA" id="ARBA00022679"/>
    </source>
</evidence>
<dbReference type="PROSITE" id="PS51481">
    <property type="entry name" value="DHAK"/>
    <property type="match status" value="1"/>
</dbReference>
<evidence type="ECO:0000259" key="6">
    <source>
        <dbReference type="PROSITE" id="PS51481"/>
    </source>
</evidence>
<dbReference type="Pfam" id="PF02733">
    <property type="entry name" value="Dak1"/>
    <property type="match status" value="1"/>
</dbReference>
<dbReference type="Gene3D" id="3.30.1180.20">
    <property type="entry name" value="Dihydroxyacetone kinase, domain 2"/>
    <property type="match status" value="1"/>
</dbReference>
<dbReference type="Gene3D" id="3.40.50.10440">
    <property type="entry name" value="Dihydroxyacetone kinase, domain 1"/>
    <property type="match status" value="1"/>
</dbReference>
<dbReference type="InterPro" id="IPR004007">
    <property type="entry name" value="DhaL_dom"/>
</dbReference>
<keyword evidence="8" id="KW-1185">Reference proteome</keyword>
<dbReference type="InterPro" id="IPR036117">
    <property type="entry name" value="DhaL_dom_sf"/>
</dbReference>
<dbReference type="NCBIfam" id="TIGR02365">
    <property type="entry name" value="dha_L_ycgS"/>
    <property type="match status" value="1"/>
</dbReference>
<gene>
    <name evidence="7" type="primary">dhaK</name>
    <name evidence="7" type="ORF">PQQ68_28545</name>
</gene>
<evidence type="ECO:0000313" key="8">
    <source>
        <dbReference type="Proteomes" id="UP001629367"/>
    </source>
</evidence>
<keyword evidence="2" id="KW-0547">Nucleotide-binding</keyword>
<dbReference type="InterPro" id="IPR012737">
    <property type="entry name" value="DhaK_L_YcgS"/>
</dbReference>
<dbReference type="PROSITE" id="PS51480">
    <property type="entry name" value="DHAL"/>
    <property type="match status" value="1"/>
</dbReference>
<dbReference type="EC" id="2.7.1.121" evidence="7"/>
<feature type="domain" description="DhaK" evidence="6">
    <location>
        <begin position="7"/>
        <end position="331"/>
    </location>
</feature>
<dbReference type="InterPro" id="IPR004006">
    <property type="entry name" value="DhaK_dom"/>
</dbReference>
<dbReference type="InterPro" id="IPR012736">
    <property type="entry name" value="DhaK_1"/>
</dbReference>
<keyword evidence="1 7" id="KW-0808">Transferase</keyword>
<comment type="caution">
    <text evidence="7">The sequence shown here is derived from an EMBL/GenBank/DDBJ whole genome shotgun (WGS) entry which is preliminary data.</text>
</comment>
<dbReference type="InterPro" id="IPR050861">
    <property type="entry name" value="Dihydroxyacetone_Kinase"/>
</dbReference>
<accession>A0ABW9DHG7</accession>
<proteinExistence type="predicted"/>
<organism evidence="7 8">
    <name type="scientific">Paraburkholderia dilworthii</name>
    <dbReference type="NCBI Taxonomy" id="948106"/>
    <lineage>
        <taxon>Bacteria</taxon>
        <taxon>Pseudomonadati</taxon>
        <taxon>Pseudomonadota</taxon>
        <taxon>Betaproteobacteria</taxon>
        <taxon>Burkholderiales</taxon>
        <taxon>Burkholderiaceae</taxon>
        <taxon>Paraburkholderia</taxon>
    </lineage>
</organism>
<dbReference type="SUPFAM" id="SSF82549">
    <property type="entry name" value="DAK1/DegV-like"/>
    <property type="match status" value="1"/>
</dbReference>
<dbReference type="Proteomes" id="UP001629367">
    <property type="component" value="Unassembled WGS sequence"/>
</dbReference>
<dbReference type="SUPFAM" id="SSF101473">
    <property type="entry name" value="DhaL-like"/>
    <property type="match status" value="1"/>
</dbReference>
<reference evidence="7 8" key="1">
    <citation type="journal article" date="2024" name="Chem. Sci.">
        <title>Discovery of megapolipeptins by genome mining of a Burkholderiales bacteria collection.</title>
        <authorList>
            <person name="Paulo B.S."/>
            <person name="Recchia M.J.J."/>
            <person name="Lee S."/>
            <person name="Fergusson C.H."/>
            <person name="Romanowski S.B."/>
            <person name="Hernandez A."/>
            <person name="Krull N."/>
            <person name="Liu D.Y."/>
            <person name="Cavanagh H."/>
            <person name="Bos A."/>
            <person name="Gray C.A."/>
            <person name="Murphy B.T."/>
            <person name="Linington R.G."/>
            <person name="Eustaquio A.S."/>
        </authorList>
    </citation>
    <scope>NUCLEOTIDE SEQUENCE [LARGE SCALE GENOMIC DNA]</scope>
    <source>
        <strain evidence="7 8">RL17-335-BIF-A</strain>
    </source>
</reference>
<evidence type="ECO:0000256" key="2">
    <source>
        <dbReference type="ARBA" id="ARBA00022741"/>
    </source>
</evidence>
<evidence type="ECO:0000256" key="4">
    <source>
        <dbReference type="ARBA" id="ARBA00022840"/>
    </source>
</evidence>
<dbReference type="NCBIfam" id="NF011049">
    <property type="entry name" value="PRK14479.1"/>
    <property type="match status" value="1"/>
</dbReference>
<dbReference type="Pfam" id="PF02734">
    <property type="entry name" value="Dak2"/>
    <property type="match status" value="1"/>
</dbReference>
<keyword evidence="4" id="KW-0067">ATP-binding</keyword>
<evidence type="ECO:0000256" key="3">
    <source>
        <dbReference type="ARBA" id="ARBA00022777"/>
    </source>
</evidence>
<evidence type="ECO:0000313" key="7">
    <source>
        <dbReference type="EMBL" id="MFM0596987.1"/>
    </source>
</evidence>
<dbReference type="NCBIfam" id="TIGR02363">
    <property type="entry name" value="dhaK1"/>
    <property type="match status" value="1"/>
</dbReference>
<dbReference type="RefSeq" id="WP_408217344.1">
    <property type="nucleotide sequence ID" value="NZ_JAQQBZ010000026.1"/>
</dbReference>
<name>A0ABW9DHG7_9BURK</name>
<dbReference type="PANTHER" id="PTHR28629">
    <property type="entry name" value="TRIOKINASE/FMN CYCLASE"/>
    <property type="match status" value="1"/>
</dbReference>
<dbReference type="GO" id="GO:0047324">
    <property type="term" value="F:phosphoenolpyruvate-glycerone phosphotransferase activity"/>
    <property type="evidence" value="ECO:0007669"/>
    <property type="project" value="UniProtKB-EC"/>
</dbReference>
<dbReference type="SMART" id="SM01120">
    <property type="entry name" value="Dak2"/>
    <property type="match status" value="1"/>
</dbReference>
<keyword evidence="3 7" id="KW-0418">Kinase</keyword>
<feature type="domain" description="DhaL" evidence="5">
    <location>
        <begin position="362"/>
        <end position="572"/>
    </location>
</feature>
<dbReference type="Gene3D" id="1.25.40.340">
    <property type="match status" value="1"/>
</dbReference>